<dbReference type="KEGG" id="hspo:JGZ69_05195"/>
<evidence type="ECO:0000256" key="1">
    <source>
        <dbReference type="SAM" id="SignalP"/>
    </source>
</evidence>
<accession>A0AB37HFP7</accession>
<reference evidence="2 3" key="1">
    <citation type="submission" date="2020-12" db="EMBL/GenBank/DDBJ databases">
        <title>Taxonomic evaluation of the Bacillus sporothermodurans group of bacteria based on whole genome sequences.</title>
        <authorList>
            <person name="Fiedler G."/>
            <person name="Herbstmann A.-D."/>
            <person name="Doll E."/>
            <person name="Wenning M."/>
            <person name="Brinks E."/>
            <person name="Kabisch J."/>
            <person name="Breitenwieser F."/>
            <person name="Lappann M."/>
            <person name="Boehnlein C."/>
            <person name="Franz C."/>
        </authorList>
    </citation>
    <scope>NUCLEOTIDE SEQUENCE [LARGE SCALE GENOMIC DNA]</scope>
    <source>
        <strain evidence="2 3">DSM 10599</strain>
    </source>
</reference>
<evidence type="ECO:0008006" key="4">
    <source>
        <dbReference type="Google" id="ProtNLM"/>
    </source>
</evidence>
<dbReference type="AlphaFoldDB" id="A0AB37HFP7"/>
<name>A0AB37HFP7_9BACI</name>
<proteinExistence type="predicted"/>
<feature type="signal peptide" evidence="1">
    <location>
        <begin position="1"/>
        <end position="21"/>
    </location>
</feature>
<evidence type="ECO:0000313" key="2">
    <source>
        <dbReference type="EMBL" id="QQX26276.1"/>
    </source>
</evidence>
<dbReference type="EMBL" id="CP066701">
    <property type="protein sequence ID" value="QQX26276.1"/>
    <property type="molecule type" value="Genomic_DNA"/>
</dbReference>
<sequence>MKKTLFSLAIGALLICGSLVGNEVLNKDNNNIKYLGLGGGEKEPSILSIKAPVA</sequence>
<evidence type="ECO:0000313" key="3">
    <source>
        <dbReference type="Proteomes" id="UP000595512"/>
    </source>
</evidence>
<dbReference type="RefSeq" id="WP_165797672.1">
    <property type="nucleotide sequence ID" value="NZ_CP066701.1"/>
</dbReference>
<gene>
    <name evidence="2" type="ORF">JGZ69_05195</name>
</gene>
<organism evidence="2 3">
    <name type="scientific">Heyndrickxia sporothermodurans</name>
    <dbReference type="NCBI Taxonomy" id="46224"/>
    <lineage>
        <taxon>Bacteria</taxon>
        <taxon>Bacillati</taxon>
        <taxon>Bacillota</taxon>
        <taxon>Bacilli</taxon>
        <taxon>Bacillales</taxon>
        <taxon>Bacillaceae</taxon>
        <taxon>Heyndrickxia</taxon>
    </lineage>
</organism>
<protein>
    <recommendedName>
        <fullName evidence="4">Phr family secreted Rap phosphatase inhibitor</fullName>
    </recommendedName>
</protein>
<keyword evidence="1" id="KW-0732">Signal</keyword>
<feature type="chain" id="PRO_5044314369" description="Phr family secreted Rap phosphatase inhibitor" evidence="1">
    <location>
        <begin position="22"/>
        <end position="54"/>
    </location>
</feature>
<dbReference type="Proteomes" id="UP000595512">
    <property type="component" value="Chromosome"/>
</dbReference>